<feature type="domain" description="PLAT" evidence="2">
    <location>
        <begin position="5"/>
        <end position="126"/>
    </location>
</feature>
<dbReference type="PANTHER" id="PTHR45901">
    <property type="entry name" value="PROTEIN CBG12474"/>
    <property type="match status" value="1"/>
</dbReference>
<dbReference type="PROSITE" id="PS50095">
    <property type="entry name" value="PLAT"/>
    <property type="match status" value="1"/>
</dbReference>
<evidence type="ECO:0000313" key="4">
    <source>
        <dbReference type="Proteomes" id="UP001347796"/>
    </source>
</evidence>
<organism evidence="3 4">
    <name type="scientific">Patella caerulea</name>
    <name type="common">Rayed Mediterranean limpet</name>
    <dbReference type="NCBI Taxonomy" id="87958"/>
    <lineage>
        <taxon>Eukaryota</taxon>
        <taxon>Metazoa</taxon>
        <taxon>Spiralia</taxon>
        <taxon>Lophotrochozoa</taxon>
        <taxon>Mollusca</taxon>
        <taxon>Gastropoda</taxon>
        <taxon>Patellogastropoda</taxon>
        <taxon>Patelloidea</taxon>
        <taxon>Patellidae</taxon>
        <taxon>Patella</taxon>
    </lineage>
</organism>
<dbReference type="AlphaFoldDB" id="A0AAN8PJ01"/>
<dbReference type="Gene3D" id="2.40.180.10">
    <property type="entry name" value="Catalase core domain"/>
    <property type="match status" value="1"/>
</dbReference>
<dbReference type="SUPFAM" id="SSF49723">
    <property type="entry name" value="Lipase/lipooxygenase domain (PLAT/LH2 domain)"/>
    <property type="match status" value="1"/>
</dbReference>
<accession>A0AAN8PJ01</accession>
<dbReference type="PANTHER" id="PTHR45901:SF3">
    <property type="entry name" value="LIPOXYGENASE HOMOLOGY DOMAIN-CONTAINING PROTEIN 1"/>
    <property type="match status" value="1"/>
</dbReference>
<dbReference type="InterPro" id="IPR052970">
    <property type="entry name" value="Inner_ear_hair_cell_LOXHD"/>
</dbReference>
<protein>
    <recommendedName>
        <fullName evidence="2">PLAT domain-containing protein</fullName>
    </recommendedName>
</protein>
<evidence type="ECO:0000313" key="3">
    <source>
        <dbReference type="EMBL" id="KAK6172841.1"/>
    </source>
</evidence>
<keyword evidence="4" id="KW-1185">Reference proteome</keyword>
<dbReference type="Pfam" id="PF01477">
    <property type="entry name" value="PLAT"/>
    <property type="match status" value="1"/>
</dbReference>
<gene>
    <name evidence="3" type="ORF">SNE40_016419</name>
</gene>
<name>A0AAN8PJ01_PATCE</name>
<dbReference type="InterPro" id="IPR036392">
    <property type="entry name" value="PLAT/LH2_dom_sf"/>
</dbReference>
<evidence type="ECO:0000256" key="1">
    <source>
        <dbReference type="PROSITE-ProRule" id="PRU00152"/>
    </source>
</evidence>
<dbReference type="Proteomes" id="UP001347796">
    <property type="component" value="Unassembled WGS sequence"/>
</dbReference>
<comment type="caution">
    <text evidence="3">The sequence shown here is derived from an EMBL/GenBank/DDBJ whole genome shotgun (WGS) entry which is preliminary data.</text>
</comment>
<dbReference type="InterPro" id="IPR001024">
    <property type="entry name" value="PLAT/LH2_dom"/>
</dbReference>
<reference evidence="3 4" key="1">
    <citation type="submission" date="2024-01" db="EMBL/GenBank/DDBJ databases">
        <title>The genome of the rayed Mediterranean limpet Patella caerulea (Linnaeus, 1758).</title>
        <authorList>
            <person name="Anh-Thu Weber A."/>
            <person name="Halstead-Nussloch G."/>
        </authorList>
    </citation>
    <scope>NUCLEOTIDE SEQUENCE [LARGE SCALE GENOMIC DNA]</scope>
    <source>
        <strain evidence="3">AATW-2023a</strain>
        <tissue evidence="3">Whole specimen</tissue>
    </source>
</reference>
<evidence type="ECO:0000259" key="2">
    <source>
        <dbReference type="PROSITE" id="PS50095"/>
    </source>
</evidence>
<dbReference type="EMBL" id="JAZGQO010000011">
    <property type="protein sequence ID" value="KAK6172841.1"/>
    <property type="molecule type" value="Genomic_DNA"/>
</dbReference>
<sequence>MTGKSDILIYVATGDKKNAGTDANVTIILHDEAGNFTEKIVLDKFLRNDFERGQNDMFKVSRSKLGSLVGKVVKIELWRDDAGLASDWFVDSIVVVHTSTKHQSVFPILRWIKARFRYKIKHFDTSLPQFDEYLEQREMELRDKKKLYKFAQKAPGMPIQVRLGLFCHFG</sequence>
<proteinExistence type="predicted"/>
<comment type="caution">
    <text evidence="1">Lacks conserved residue(s) required for the propagation of feature annotation.</text>
</comment>